<dbReference type="GO" id="GO:0005829">
    <property type="term" value="C:cytosol"/>
    <property type="evidence" value="ECO:0007669"/>
    <property type="project" value="TreeGrafter"/>
</dbReference>
<dbReference type="PANTHER" id="PTHR48111">
    <property type="entry name" value="REGULATOR OF RPOS"/>
    <property type="match status" value="1"/>
</dbReference>
<dbReference type="Pfam" id="PF00072">
    <property type="entry name" value="Response_reg"/>
    <property type="match status" value="1"/>
</dbReference>
<dbReference type="SMART" id="SM00448">
    <property type="entry name" value="REC"/>
    <property type="match status" value="1"/>
</dbReference>
<dbReference type="GO" id="GO:0000976">
    <property type="term" value="F:transcription cis-regulatory region binding"/>
    <property type="evidence" value="ECO:0007669"/>
    <property type="project" value="TreeGrafter"/>
</dbReference>
<dbReference type="InterPro" id="IPR001867">
    <property type="entry name" value="OmpR/PhoB-type_DNA-bd"/>
</dbReference>
<reference evidence="8 9" key="1">
    <citation type="submission" date="2018-03" db="EMBL/GenBank/DDBJ databases">
        <title>Cereibacter changlensis.</title>
        <authorList>
            <person name="Meyer T.E."/>
            <person name="Miller S."/>
            <person name="Lodha T."/>
            <person name="Gandham S."/>
            <person name="Chintalapati S."/>
            <person name="Chintalapati V.R."/>
        </authorList>
    </citation>
    <scope>NUCLEOTIDE SEQUENCE [LARGE SCALE GENOMIC DNA]</scope>
    <source>
        <strain evidence="8 9">JA139</strain>
    </source>
</reference>
<dbReference type="GO" id="GO:0032993">
    <property type="term" value="C:protein-DNA complex"/>
    <property type="evidence" value="ECO:0007669"/>
    <property type="project" value="TreeGrafter"/>
</dbReference>
<dbReference type="GO" id="GO:0000156">
    <property type="term" value="F:phosphorelay response regulator activity"/>
    <property type="evidence" value="ECO:0007669"/>
    <property type="project" value="TreeGrafter"/>
</dbReference>
<organism evidence="8 9">
    <name type="scientific">Cereibacter changlensis JA139</name>
    <dbReference type="NCBI Taxonomy" id="1188249"/>
    <lineage>
        <taxon>Bacteria</taxon>
        <taxon>Pseudomonadati</taxon>
        <taxon>Pseudomonadota</taxon>
        <taxon>Alphaproteobacteria</taxon>
        <taxon>Rhodobacterales</taxon>
        <taxon>Paracoccaceae</taxon>
        <taxon>Cereibacter</taxon>
    </lineage>
</organism>
<feature type="domain" description="OmpR/PhoB-type" evidence="7">
    <location>
        <begin position="124"/>
        <end position="220"/>
    </location>
</feature>
<sequence>MRIVLIEDNQMLARAVEQALREEGHSVDWLADGQDGLEFLIREGADLAIVDMSLPRLGGLDVIRHTIALDKDIPVLVLTARDGLEDRVAGLDAGADDYMTKPFEMAELCARIRALSRRRGKRGQMVETMGALSFDRAGRRLSGPGGVIELSRRELALWEALFDNAERVVGKSALCDSIYGTGADVDVNAVELLVSRLRRKIEGCEVQIRSIRGLGYILQQDRTA</sequence>
<dbReference type="Gene3D" id="6.10.250.690">
    <property type="match status" value="1"/>
</dbReference>
<dbReference type="CDD" id="cd00383">
    <property type="entry name" value="trans_reg_C"/>
    <property type="match status" value="1"/>
</dbReference>
<gene>
    <name evidence="8" type="ORF">C5F48_09135</name>
</gene>
<evidence type="ECO:0000259" key="6">
    <source>
        <dbReference type="PROSITE" id="PS50110"/>
    </source>
</evidence>
<dbReference type="SUPFAM" id="SSF52172">
    <property type="entry name" value="CheY-like"/>
    <property type="match status" value="1"/>
</dbReference>
<keyword evidence="1" id="KW-0805">Transcription regulation</keyword>
<proteinExistence type="predicted"/>
<dbReference type="Gene3D" id="3.40.50.2300">
    <property type="match status" value="1"/>
</dbReference>
<dbReference type="Gene3D" id="1.10.10.10">
    <property type="entry name" value="Winged helix-like DNA-binding domain superfamily/Winged helix DNA-binding domain"/>
    <property type="match status" value="1"/>
</dbReference>
<evidence type="ECO:0000256" key="5">
    <source>
        <dbReference type="PROSITE-ProRule" id="PRU01091"/>
    </source>
</evidence>
<dbReference type="PROSITE" id="PS50110">
    <property type="entry name" value="RESPONSE_REGULATORY"/>
    <property type="match status" value="1"/>
</dbReference>
<evidence type="ECO:0000313" key="8">
    <source>
        <dbReference type="EMBL" id="PTE22025.1"/>
    </source>
</evidence>
<dbReference type="EMBL" id="PZKG01000031">
    <property type="protein sequence ID" value="PTE22025.1"/>
    <property type="molecule type" value="Genomic_DNA"/>
</dbReference>
<dbReference type="RefSeq" id="WP_107663600.1">
    <property type="nucleotide sequence ID" value="NZ_PZKG01000031.1"/>
</dbReference>
<name>A0A2T4JVW6_9RHOB</name>
<evidence type="ECO:0000256" key="1">
    <source>
        <dbReference type="ARBA" id="ARBA00023015"/>
    </source>
</evidence>
<keyword evidence="4" id="KW-0597">Phosphoprotein</keyword>
<feature type="modified residue" description="4-aspartylphosphate" evidence="4">
    <location>
        <position position="51"/>
    </location>
</feature>
<keyword evidence="3" id="KW-0804">Transcription</keyword>
<comment type="caution">
    <text evidence="8">The sequence shown here is derived from an EMBL/GenBank/DDBJ whole genome shotgun (WGS) entry which is preliminary data.</text>
</comment>
<dbReference type="InterPro" id="IPR011006">
    <property type="entry name" value="CheY-like_superfamily"/>
</dbReference>
<protein>
    <submittedName>
        <fullName evidence="8">DNA-binding response regulator</fullName>
    </submittedName>
</protein>
<evidence type="ECO:0000256" key="2">
    <source>
        <dbReference type="ARBA" id="ARBA00023125"/>
    </source>
</evidence>
<dbReference type="InterPro" id="IPR036388">
    <property type="entry name" value="WH-like_DNA-bd_sf"/>
</dbReference>
<keyword evidence="9" id="KW-1185">Reference proteome</keyword>
<dbReference type="InterPro" id="IPR001789">
    <property type="entry name" value="Sig_transdc_resp-reg_receiver"/>
</dbReference>
<evidence type="ECO:0000256" key="3">
    <source>
        <dbReference type="ARBA" id="ARBA00023163"/>
    </source>
</evidence>
<dbReference type="GO" id="GO:0006355">
    <property type="term" value="P:regulation of DNA-templated transcription"/>
    <property type="evidence" value="ECO:0007669"/>
    <property type="project" value="InterPro"/>
</dbReference>
<evidence type="ECO:0000256" key="4">
    <source>
        <dbReference type="PROSITE-ProRule" id="PRU00169"/>
    </source>
</evidence>
<dbReference type="OrthoDB" id="9802426at2"/>
<feature type="domain" description="Response regulatory" evidence="6">
    <location>
        <begin position="2"/>
        <end position="116"/>
    </location>
</feature>
<evidence type="ECO:0000313" key="9">
    <source>
        <dbReference type="Proteomes" id="UP000241010"/>
    </source>
</evidence>
<dbReference type="Proteomes" id="UP000241010">
    <property type="component" value="Unassembled WGS sequence"/>
</dbReference>
<dbReference type="InterPro" id="IPR039420">
    <property type="entry name" value="WalR-like"/>
</dbReference>
<feature type="DNA-binding region" description="OmpR/PhoB-type" evidence="5">
    <location>
        <begin position="124"/>
        <end position="220"/>
    </location>
</feature>
<dbReference type="PROSITE" id="PS51755">
    <property type="entry name" value="OMPR_PHOB"/>
    <property type="match status" value="1"/>
</dbReference>
<dbReference type="SMART" id="SM00862">
    <property type="entry name" value="Trans_reg_C"/>
    <property type="match status" value="1"/>
</dbReference>
<keyword evidence="2 5" id="KW-0238">DNA-binding</keyword>
<dbReference type="PANTHER" id="PTHR48111:SF67">
    <property type="entry name" value="TRANSCRIPTIONAL REGULATORY PROTEIN TCTD"/>
    <property type="match status" value="1"/>
</dbReference>
<dbReference type="AlphaFoldDB" id="A0A2T4JVW6"/>
<evidence type="ECO:0000259" key="7">
    <source>
        <dbReference type="PROSITE" id="PS51755"/>
    </source>
</evidence>
<dbReference type="Pfam" id="PF00486">
    <property type="entry name" value="Trans_reg_C"/>
    <property type="match status" value="1"/>
</dbReference>
<accession>A0A2T4JVW6</accession>